<dbReference type="RefSeq" id="WP_003945762.1">
    <property type="nucleotide sequence ID" value="NZ_AP026691.1"/>
</dbReference>
<dbReference type="InterPro" id="IPR024516">
    <property type="entry name" value="Mce_C"/>
</dbReference>
<dbReference type="PANTHER" id="PTHR33371">
    <property type="entry name" value="INTERMEMBRANE PHOSPHOLIPID TRANSPORT SYSTEM BINDING PROTEIN MLAD-RELATED"/>
    <property type="match status" value="1"/>
</dbReference>
<reference evidence="1 2" key="1">
    <citation type="submission" date="2017-07" db="EMBL/GenBank/DDBJ databases">
        <title>Draft sequence of Rhodococcus enclensis 23b-28.</title>
        <authorList>
            <person name="Besaury L."/>
            <person name="Sancelme M."/>
            <person name="Amato P."/>
            <person name="Lallement A."/>
            <person name="Delort A.-M."/>
        </authorList>
    </citation>
    <scope>NUCLEOTIDE SEQUENCE [LARGE SCALE GENOMIC DNA]</scope>
    <source>
        <strain evidence="1 2">23b-28</strain>
    </source>
</reference>
<dbReference type="InterPro" id="IPR003399">
    <property type="entry name" value="Mce/MlaD"/>
</dbReference>
<dbReference type="AlphaFoldDB" id="A0A1C4FXV6"/>
<dbReference type="GO" id="GO:0005576">
    <property type="term" value="C:extracellular region"/>
    <property type="evidence" value="ECO:0007669"/>
    <property type="project" value="TreeGrafter"/>
</dbReference>
<dbReference type="InterPro" id="IPR052336">
    <property type="entry name" value="MlaD_Phospholipid_Transporter"/>
</dbReference>
<dbReference type="SUPFAM" id="SSF64518">
    <property type="entry name" value="Phase 1 flagellin"/>
    <property type="match status" value="1"/>
</dbReference>
<dbReference type="Pfam" id="PF02470">
    <property type="entry name" value="MlaD"/>
    <property type="match status" value="1"/>
</dbReference>
<dbReference type="KEGG" id="rqi:C1M55_04500"/>
<proteinExistence type="predicted"/>
<name>A0A1C4FXV6_RHOSG</name>
<dbReference type="Pfam" id="PF11887">
    <property type="entry name" value="Mce4_CUP1"/>
    <property type="match status" value="1"/>
</dbReference>
<organism evidence="1 2">
    <name type="scientific">Rhodococcus qingshengii</name>
    <dbReference type="NCBI Taxonomy" id="334542"/>
    <lineage>
        <taxon>Bacteria</taxon>
        <taxon>Bacillati</taxon>
        <taxon>Actinomycetota</taxon>
        <taxon>Actinomycetes</taxon>
        <taxon>Mycobacteriales</taxon>
        <taxon>Nocardiaceae</taxon>
        <taxon>Rhodococcus</taxon>
        <taxon>Rhodococcus erythropolis group</taxon>
    </lineage>
</organism>
<dbReference type="Proteomes" id="UP000230886">
    <property type="component" value="Unassembled WGS sequence"/>
</dbReference>
<evidence type="ECO:0000313" key="2">
    <source>
        <dbReference type="Proteomes" id="UP000230886"/>
    </source>
</evidence>
<sequence>MNTRKAVTAMLVVTLAIALPGWYIFGRTDQSKTVYADFSYVGGIYEGSKVTVLGVGVGTVTSVEPRGTSVRVAMSMPDSVDLPADASAYVLNPSVISDRHIELGPAYTGGETLKDGDQIPIERAHSPIDFDGLMGSVSTLADAFAGDGGNLGDLVSRGAAGWQGQGDQFNTAIRNLSTATGVVGARSEDIGALVDNLNTLMNALDARQVSLDELVGDLGVLGDQWASQNMDISQPLQDLQVVFDQLNSFMTTHGDDVGAIADNVRVLGDTLAAKEPGLAEFMDLVPLMMQNLSQTIGPDQRGRIRLNVSTALTQFAVAKPLCDTYKLPICTGAGFTNPISFPLSTSDPLGIASAISGGAVPGGGN</sequence>
<dbReference type="InterPro" id="IPR005693">
    <property type="entry name" value="Mce"/>
</dbReference>
<comment type="caution">
    <text evidence="1">The sequence shown here is derived from an EMBL/GenBank/DDBJ whole genome shotgun (WGS) entry which is preliminary data.</text>
</comment>
<accession>A0A1C4FXV6</accession>
<dbReference type="PANTHER" id="PTHR33371:SF4">
    <property type="entry name" value="INTERMEMBRANE PHOSPHOLIPID TRANSPORT SYSTEM BINDING PROTEIN MLAD"/>
    <property type="match status" value="1"/>
</dbReference>
<dbReference type="EMBL" id="NOVD01000002">
    <property type="protein sequence ID" value="PCK28665.1"/>
    <property type="molecule type" value="Genomic_DNA"/>
</dbReference>
<protein>
    <submittedName>
        <fullName evidence="1">Virulence factor Mce</fullName>
    </submittedName>
</protein>
<evidence type="ECO:0000313" key="1">
    <source>
        <dbReference type="EMBL" id="PCK28665.1"/>
    </source>
</evidence>
<dbReference type="NCBIfam" id="TIGR00996">
    <property type="entry name" value="Mtu_fam_mce"/>
    <property type="match status" value="1"/>
</dbReference>
<gene>
    <name evidence="1" type="ORF">CHR55_04980</name>
</gene>